<accession>A0ABT1G1G7</accession>
<dbReference type="InterPro" id="IPR011009">
    <property type="entry name" value="Kinase-like_dom_sf"/>
</dbReference>
<dbReference type="SUPFAM" id="SSF56112">
    <property type="entry name" value="Protein kinase-like (PK-like)"/>
    <property type="match status" value="1"/>
</dbReference>
<evidence type="ECO:0000313" key="2">
    <source>
        <dbReference type="Proteomes" id="UP001204000"/>
    </source>
</evidence>
<dbReference type="Gene3D" id="3.90.1200.10">
    <property type="match status" value="1"/>
</dbReference>
<name>A0ABT1G1G7_9CORY</name>
<keyword evidence="2" id="KW-1185">Reference proteome</keyword>
<proteinExistence type="predicted"/>
<comment type="caution">
    <text evidence="1">The sequence shown here is derived from an EMBL/GenBank/DDBJ whole genome shotgun (WGS) entry which is preliminary data.</text>
</comment>
<sequence>MIDITGTRFFGSKAATVTATRVAAQEPVGEYTWQLIDVTTDRGTETYQVLVDGDHDVLHTDAGATAYVANVGTLGEVHGELRPAPATPMGAEQSNTSLYVGDTIVKVFRRLEDGLNPDVELLSRIDNPHVAPVTAYVVRGGQTLAMQQARLTGTDGFDAATQGELSLADARDLGAAVRSVHDSLADTFGTGTVSADEIKQELHGRLDQNIARAAVLDEHAHLIRAAIDRIPDEPVAVQRVHGDLHLGQTIKGASWYLIDFEGEPARSLEERRRPDHPLRDVAGMVRSFGYAAAVGKHGPEWGDEMAAALLEGYGDADEVLLAAYVADKAAYEVAYEANNRPDWIDIPLRAIEALS</sequence>
<evidence type="ECO:0000313" key="1">
    <source>
        <dbReference type="EMBL" id="MCP1386863.1"/>
    </source>
</evidence>
<gene>
    <name evidence="1" type="ORF">M5J20_01435</name>
</gene>
<reference evidence="1" key="1">
    <citation type="submission" date="2022-05" db="EMBL/GenBank/DDBJ databases">
        <title>Corynebacterium sp. TA-R-1 sp. nov., isolated from human feces.</title>
        <authorList>
            <person name="Shamsuzzaman M."/>
            <person name="Dahal R.H."/>
        </authorList>
    </citation>
    <scope>NUCLEOTIDE SEQUENCE</scope>
    <source>
        <strain evidence="1">TA-R-1</strain>
    </source>
</reference>
<dbReference type="EMBL" id="JAMFTQ010000001">
    <property type="protein sequence ID" value="MCP1386863.1"/>
    <property type="molecule type" value="Genomic_DNA"/>
</dbReference>
<protein>
    <submittedName>
        <fullName evidence="1">Trehalose synthase</fullName>
    </submittedName>
</protein>
<organism evidence="1 2">
    <name type="scientific">Corynebacterium stercoris</name>
    <dbReference type="NCBI Taxonomy" id="2943490"/>
    <lineage>
        <taxon>Bacteria</taxon>
        <taxon>Bacillati</taxon>
        <taxon>Actinomycetota</taxon>
        <taxon>Actinomycetes</taxon>
        <taxon>Mycobacteriales</taxon>
        <taxon>Corynebacteriaceae</taxon>
        <taxon>Corynebacterium</taxon>
    </lineage>
</organism>
<dbReference type="Proteomes" id="UP001204000">
    <property type="component" value="Unassembled WGS sequence"/>
</dbReference>
<dbReference type="RefSeq" id="WP_253575643.1">
    <property type="nucleotide sequence ID" value="NZ_JAMFTQ010000001.1"/>
</dbReference>